<evidence type="ECO:0000259" key="6">
    <source>
        <dbReference type="PROSITE" id="PS50048"/>
    </source>
</evidence>
<dbReference type="GO" id="GO:0045944">
    <property type="term" value="P:positive regulation of transcription by RNA polymerase II"/>
    <property type="evidence" value="ECO:0007669"/>
    <property type="project" value="TreeGrafter"/>
</dbReference>
<feature type="compositionally biased region" description="Low complexity" evidence="5">
    <location>
        <begin position="80"/>
        <end position="103"/>
    </location>
</feature>
<dbReference type="PANTHER" id="PTHR37534:SF2">
    <property type="entry name" value="N-ACETYLTRANSFERASE DOMAIN-CONTAINING PROTEIN"/>
    <property type="match status" value="1"/>
</dbReference>
<dbReference type="Proteomes" id="UP000325780">
    <property type="component" value="Unassembled WGS sequence"/>
</dbReference>
<feature type="region of interest" description="Disordered" evidence="5">
    <location>
        <begin position="75"/>
        <end position="142"/>
    </location>
</feature>
<keyword evidence="3" id="KW-0804">Transcription</keyword>
<dbReference type="PANTHER" id="PTHR37534">
    <property type="entry name" value="TRANSCRIPTIONAL ACTIVATOR PROTEIN UGA3"/>
    <property type="match status" value="1"/>
</dbReference>
<keyword evidence="1" id="KW-0805">Transcription regulation</keyword>
<dbReference type="AlphaFoldDB" id="A0A5N6U527"/>
<organism evidence="7 8">
    <name type="scientific">Aspergillus avenaceus</name>
    <dbReference type="NCBI Taxonomy" id="36643"/>
    <lineage>
        <taxon>Eukaryota</taxon>
        <taxon>Fungi</taxon>
        <taxon>Dikarya</taxon>
        <taxon>Ascomycota</taxon>
        <taxon>Pezizomycotina</taxon>
        <taxon>Eurotiomycetes</taxon>
        <taxon>Eurotiomycetidae</taxon>
        <taxon>Eurotiales</taxon>
        <taxon>Aspergillaceae</taxon>
        <taxon>Aspergillus</taxon>
        <taxon>Aspergillus subgen. Circumdati</taxon>
    </lineage>
</organism>
<evidence type="ECO:0000256" key="4">
    <source>
        <dbReference type="ARBA" id="ARBA00023242"/>
    </source>
</evidence>
<dbReference type="EMBL" id="ML742038">
    <property type="protein sequence ID" value="KAE8153519.1"/>
    <property type="molecule type" value="Genomic_DNA"/>
</dbReference>
<reference evidence="7 8" key="1">
    <citation type="submission" date="2019-04" db="EMBL/GenBank/DDBJ databases">
        <title>Friends and foes A comparative genomics study of 23 Aspergillus species from section Flavi.</title>
        <authorList>
            <consortium name="DOE Joint Genome Institute"/>
            <person name="Kjaerbolling I."/>
            <person name="Vesth T."/>
            <person name="Frisvad J.C."/>
            <person name="Nybo J.L."/>
            <person name="Theobald S."/>
            <person name="Kildgaard S."/>
            <person name="Isbrandt T."/>
            <person name="Kuo A."/>
            <person name="Sato A."/>
            <person name="Lyhne E.K."/>
            <person name="Kogle M.E."/>
            <person name="Wiebenga A."/>
            <person name="Kun R.S."/>
            <person name="Lubbers R.J."/>
            <person name="Makela M.R."/>
            <person name="Barry K."/>
            <person name="Chovatia M."/>
            <person name="Clum A."/>
            <person name="Daum C."/>
            <person name="Haridas S."/>
            <person name="He G."/>
            <person name="LaButti K."/>
            <person name="Lipzen A."/>
            <person name="Mondo S."/>
            <person name="Riley R."/>
            <person name="Salamov A."/>
            <person name="Simmons B.A."/>
            <person name="Magnuson J.K."/>
            <person name="Henrissat B."/>
            <person name="Mortensen U.H."/>
            <person name="Larsen T.O."/>
            <person name="Devries R.P."/>
            <person name="Grigoriev I.V."/>
            <person name="Machida M."/>
            <person name="Baker S.E."/>
            <person name="Andersen M.R."/>
        </authorList>
    </citation>
    <scope>NUCLEOTIDE SEQUENCE [LARGE SCALE GENOMIC DNA]</scope>
    <source>
        <strain evidence="7 8">IBT 18842</strain>
    </source>
</reference>
<sequence length="563" mass="62629">MTGKRKPTACSRCRDRHLRCEGGTPCKTCREVKVRCERGAQKLRFKHASVPKRFHFSADQEWVRAGGGLRYVHVRPDGETVSSSPDAGSSSSDTSPSAVSPSAIIWRRNPRVRENQTSQEANGYAGTSLPDSTDGYPAQRDRYRLGPLKGVPQTFSDVSYTTDFQEACLIRYFVENLAHWFDCTDKDRHFALTVPNRAMFCPVLRYALFTASAGHMRQLLKFNDGSDAVIFHGIPLPGLTEDSAIQYHTICISHLIEISSDPKESYNEDVLTAATILRFYEQIDAPSAGTDREAYLKTAQYIVSTQQDDSFYAATTIHGPPPDNNINTIPHTSLRHSACLIALRQEIWSAFLNQRSMRLPIAPNNIYTLDSPCPFTSANRILVWCADLLNFTFDTTYPTPTTQARKAKWESLKSLETTWSTQKPSAFKPIYYAPPAPKEGKYFPTIWLANDAQVVAEQHVELARILLAVSDPSIPRLGAGAGAMNRALEEELRVITRRLIGLGLSNWAGPPALVTSAVGISICGEYFVDPGEREAVVRVLGELEVMHAWPTSGIVEALREAWE</sequence>
<dbReference type="InterPro" id="IPR001138">
    <property type="entry name" value="Zn2Cys6_DnaBD"/>
</dbReference>
<dbReference type="PROSITE" id="PS00463">
    <property type="entry name" value="ZN2_CY6_FUNGAL_1"/>
    <property type="match status" value="1"/>
</dbReference>
<evidence type="ECO:0000256" key="3">
    <source>
        <dbReference type="ARBA" id="ARBA00023163"/>
    </source>
</evidence>
<dbReference type="PROSITE" id="PS50048">
    <property type="entry name" value="ZN2_CY6_FUNGAL_2"/>
    <property type="match status" value="1"/>
</dbReference>
<accession>A0A5N6U527</accession>
<evidence type="ECO:0000313" key="8">
    <source>
        <dbReference type="Proteomes" id="UP000325780"/>
    </source>
</evidence>
<dbReference type="GO" id="GO:0008270">
    <property type="term" value="F:zinc ion binding"/>
    <property type="evidence" value="ECO:0007669"/>
    <property type="project" value="InterPro"/>
</dbReference>
<dbReference type="GO" id="GO:0005634">
    <property type="term" value="C:nucleus"/>
    <property type="evidence" value="ECO:0007669"/>
    <property type="project" value="TreeGrafter"/>
</dbReference>
<evidence type="ECO:0000313" key="7">
    <source>
        <dbReference type="EMBL" id="KAE8153519.1"/>
    </source>
</evidence>
<dbReference type="Pfam" id="PF00172">
    <property type="entry name" value="Zn_clus"/>
    <property type="match status" value="1"/>
</dbReference>
<dbReference type="CDD" id="cd00067">
    <property type="entry name" value="GAL4"/>
    <property type="match status" value="1"/>
</dbReference>
<dbReference type="SMART" id="SM00066">
    <property type="entry name" value="GAL4"/>
    <property type="match status" value="1"/>
</dbReference>
<keyword evidence="8" id="KW-1185">Reference proteome</keyword>
<evidence type="ECO:0000256" key="5">
    <source>
        <dbReference type="SAM" id="MobiDB-lite"/>
    </source>
</evidence>
<proteinExistence type="predicted"/>
<dbReference type="GO" id="GO:0000981">
    <property type="term" value="F:DNA-binding transcription factor activity, RNA polymerase II-specific"/>
    <property type="evidence" value="ECO:0007669"/>
    <property type="project" value="InterPro"/>
</dbReference>
<evidence type="ECO:0000256" key="2">
    <source>
        <dbReference type="ARBA" id="ARBA00023125"/>
    </source>
</evidence>
<gene>
    <name evidence="7" type="ORF">BDV25DRAFT_136810</name>
</gene>
<dbReference type="GO" id="GO:0000976">
    <property type="term" value="F:transcription cis-regulatory region binding"/>
    <property type="evidence" value="ECO:0007669"/>
    <property type="project" value="TreeGrafter"/>
</dbReference>
<feature type="domain" description="Zn(2)-C6 fungal-type" evidence="6">
    <location>
        <begin position="9"/>
        <end position="36"/>
    </location>
</feature>
<dbReference type="Gene3D" id="4.10.240.10">
    <property type="entry name" value="Zn(2)-C6 fungal-type DNA-binding domain"/>
    <property type="match status" value="1"/>
</dbReference>
<keyword evidence="2" id="KW-0238">DNA-binding</keyword>
<protein>
    <recommendedName>
        <fullName evidence="6">Zn(2)-C6 fungal-type domain-containing protein</fullName>
    </recommendedName>
</protein>
<dbReference type="OrthoDB" id="407832at2759"/>
<name>A0A5N6U527_ASPAV</name>
<keyword evidence="4" id="KW-0539">Nucleus</keyword>
<dbReference type="SUPFAM" id="SSF57701">
    <property type="entry name" value="Zn2/Cys6 DNA-binding domain"/>
    <property type="match status" value="1"/>
</dbReference>
<evidence type="ECO:0000256" key="1">
    <source>
        <dbReference type="ARBA" id="ARBA00023015"/>
    </source>
</evidence>
<dbReference type="InterPro" id="IPR036864">
    <property type="entry name" value="Zn2-C6_fun-type_DNA-bd_sf"/>
</dbReference>